<organism evidence="3 4">
    <name type="scientific">Adiantum capillus-veneris</name>
    <name type="common">Maidenhair fern</name>
    <dbReference type="NCBI Taxonomy" id="13818"/>
    <lineage>
        <taxon>Eukaryota</taxon>
        <taxon>Viridiplantae</taxon>
        <taxon>Streptophyta</taxon>
        <taxon>Embryophyta</taxon>
        <taxon>Tracheophyta</taxon>
        <taxon>Polypodiopsida</taxon>
        <taxon>Polypodiidae</taxon>
        <taxon>Polypodiales</taxon>
        <taxon>Pteridineae</taxon>
        <taxon>Pteridaceae</taxon>
        <taxon>Vittarioideae</taxon>
        <taxon>Adiantum</taxon>
    </lineage>
</organism>
<gene>
    <name evidence="3" type="ORF">GOP47_0002270</name>
</gene>
<dbReference type="Proteomes" id="UP000886520">
    <property type="component" value="Chromosome 2"/>
</dbReference>
<feature type="compositionally biased region" description="Polar residues" evidence="1">
    <location>
        <begin position="72"/>
        <end position="83"/>
    </location>
</feature>
<comment type="caution">
    <text evidence="3">The sequence shown here is derived from an EMBL/GenBank/DDBJ whole genome shotgun (WGS) entry which is preliminary data.</text>
</comment>
<proteinExistence type="predicted"/>
<keyword evidence="4" id="KW-1185">Reference proteome</keyword>
<evidence type="ECO:0000313" key="4">
    <source>
        <dbReference type="Proteomes" id="UP000886520"/>
    </source>
</evidence>
<feature type="transmembrane region" description="Helical" evidence="2">
    <location>
        <begin position="20"/>
        <end position="42"/>
    </location>
</feature>
<name>A0A9D4VBS9_ADICA</name>
<protein>
    <submittedName>
        <fullName evidence="3">Uncharacterized protein</fullName>
    </submittedName>
</protein>
<keyword evidence="2" id="KW-0812">Transmembrane</keyword>
<evidence type="ECO:0000256" key="1">
    <source>
        <dbReference type="SAM" id="MobiDB-lite"/>
    </source>
</evidence>
<accession>A0A9D4VBS9</accession>
<dbReference type="AlphaFoldDB" id="A0A9D4VBS9"/>
<sequence length="474" mass="51825">MSALDVALPLDPLLSPTHWAWLVALFMATIATLSRFPLLAFLMGSKRIGKFVSSSCPSQQEAGPCEAEQGGSKLSSTASTGSQAEEVEEEKPCSSADQRAGADSPLAEEEWNRRKGRSSRAGLTTMAGNRGSGRGEENRGSLLRGSRTGEGIEEDPREKIPPPWVYSLLVASETPTRASSFALDAFSNICTPDSSLTSSWSQALHTRISARLGKQWDIVESCELPLLRSYSPLPTSEIVRKLACQAPPPLQSLISATEIDSQDHGFAILGFSSGEIWLWDREKEVCANRLYGRKSPVSSVGVLTSLSYPRIAIAAGPHYLYRQSSLVTLWDDRCMLQSMDCSVCMPAGKMEALTCRAFDICIAGGGFASVHDARMLRREPFCIYSSQYVSRVDAEGVAGHGNISKERRNDLIESKDENSNEMLEQLEECEISHTLLPSSTSQLHVEPPQGKRKCPLLSNCLPFTCLFDKQLHTL</sequence>
<feature type="region of interest" description="Disordered" evidence="1">
    <location>
        <begin position="54"/>
        <end position="158"/>
    </location>
</feature>
<keyword evidence="2" id="KW-1133">Transmembrane helix</keyword>
<reference evidence="3" key="1">
    <citation type="submission" date="2021-01" db="EMBL/GenBank/DDBJ databases">
        <title>Adiantum capillus-veneris genome.</title>
        <authorList>
            <person name="Fang Y."/>
            <person name="Liao Q."/>
        </authorList>
    </citation>
    <scope>NUCLEOTIDE SEQUENCE</scope>
    <source>
        <strain evidence="3">H3</strain>
        <tissue evidence="3">Leaf</tissue>
    </source>
</reference>
<evidence type="ECO:0000256" key="2">
    <source>
        <dbReference type="SAM" id="Phobius"/>
    </source>
</evidence>
<keyword evidence="2" id="KW-0472">Membrane</keyword>
<dbReference type="EMBL" id="JABFUD020000003">
    <property type="protein sequence ID" value="KAI5082527.1"/>
    <property type="molecule type" value="Genomic_DNA"/>
</dbReference>
<evidence type="ECO:0000313" key="3">
    <source>
        <dbReference type="EMBL" id="KAI5082527.1"/>
    </source>
</evidence>